<dbReference type="Pfam" id="PF00172">
    <property type="entry name" value="Zn_clus"/>
    <property type="match status" value="1"/>
</dbReference>
<name>A0A423W9F1_9PEZI</name>
<feature type="compositionally biased region" description="Polar residues" evidence="7">
    <location>
        <begin position="288"/>
        <end position="305"/>
    </location>
</feature>
<dbReference type="GO" id="GO:0008270">
    <property type="term" value="F:zinc ion binding"/>
    <property type="evidence" value="ECO:0007669"/>
    <property type="project" value="UniProtKB-KW"/>
</dbReference>
<dbReference type="PROSITE" id="PS50048">
    <property type="entry name" value="ZN2_CY6_FUNGAL_2"/>
    <property type="match status" value="1"/>
</dbReference>
<dbReference type="InterPro" id="IPR007219">
    <property type="entry name" value="XnlR_reg_dom"/>
</dbReference>
<dbReference type="STRING" id="356882.A0A423W9F1"/>
<gene>
    <name evidence="10" type="ORF">VMCG_06185</name>
</gene>
<dbReference type="Pfam" id="PF00096">
    <property type="entry name" value="zf-C2H2"/>
    <property type="match status" value="2"/>
</dbReference>
<proteinExistence type="predicted"/>
<dbReference type="SUPFAM" id="SSF57701">
    <property type="entry name" value="Zn2/Cys6 DNA-binding domain"/>
    <property type="match status" value="1"/>
</dbReference>
<dbReference type="InterPro" id="IPR013087">
    <property type="entry name" value="Znf_C2H2_type"/>
</dbReference>
<evidence type="ECO:0000259" key="8">
    <source>
        <dbReference type="PROSITE" id="PS50048"/>
    </source>
</evidence>
<keyword evidence="6" id="KW-0863">Zinc-finger</keyword>
<evidence type="ECO:0000256" key="2">
    <source>
        <dbReference type="ARBA" id="ARBA00022833"/>
    </source>
</evidence>
<dbReference type="PROSITE" id="PS50157">
    <property type="entry name" value="ZINC_FINGER_C2H2_2"/>
    <property type="match status" value="2"/>
</dbReference>
<evidence type="ECO:0000256" key="3">
    <source>
        <dbReference type="ARBA" id="ARBA00023015"/>
    </source>
</evidence>
<dbReference type="PROSITE" id="PS00028">
    <property type="entry name" value="ZINC_FINGER_C2H2_1"/>
    <property type="match status" value="2"/>
</dbReference>
<dbReference type="GO" id="GO:0006351">
    <property type="term" value="P:DNA-templated transcription"/>
    <property type="evidence" value="ECO:0007669"/>
    <property type="project" value="InterPro"/>
</dbReference>
<dbReference type="SMART" id="SM00066">
    <property type="entry name" value="GAL4"/>
    <property type="match status" value="1"/>
</dbReference>
<keyword evidence="11" id="KW-1185">Reference proteome</keyword>
<feature type="region of interest" description="Disordered" evidence="7">
    <location>
        <begin position="1"/>
        <end position="91"/>
    </location>
</feature>
<evidence type="ECO:0000256" key="7">
    <source>
        <dbReference type="SAM" id="MobiDB-lite"/>
    </source>
</evidence>
<dbReference type="GO" id="GO:0000981">
    <property type="term" value="F:DNA-binding transcription factor activity, RNA polymerase II-specific"/>
    <property type="evidence" value="ECO:0007669"/>
    <property type="project" value="InterPro"/>
</dbReference>
<accession>A0A423W9F1</accession>
<keyword evidence="4" id="KW-0804">Transcription</keyword>
<dbReference type="Pfam" id="PF04082">
    <property type="entry name" value="Fungal_trans"/>
    <property type="match status" value="1"/>
</dbReference>
<feature type="domain" description="C2H2-type" evidence="9">
    <location>
        <begin position="126"/>
        <end position="153"/>
    </location>
</feature>
<dbReference type="EMBL" id="LKEA01000022">
    <property type="protein sequence ID" value="ROV99929.1"/>
    <property type="molecule type" value="Genomic_DNA"/>
</dbReference>
<keyword evidence="5" id="KW-0539">Nucleus</keyword>
<dbReference type="SUPFAM" id="SSF57667">
    <property type="entry name" value="beta-beta-alpha zinc fingers"/>
    <property type="match status" value="1"/>
</dbReference>
<dbReference type="InterPro" id="IPR001138">
    <property type="entry name" value="Zn2Cys6_DnaBD"/>
</dbReference>
<dbReference type="AlphaFoldDB" id="A0A423W9F1"/>
<dbReference type="SMART" id="SM00355">
    <property type="entry name" value="ZnF_C2H2"/>
    <property type="match status" value="2"/>
</dbReference>
<evidence type="ECO:0000256" key="6">
    <source>
        <dbReference type="PROSITE-ProRule" id="PRU00042"/>
    </source>
</evidence>
<feature type="compositionally biased region" description="Low complexity" evidence="7">
    <location>
        <begin position="233"/>
        <end position="242"/>
    </location>
</feature>
<dbReference type="InterPro" id="IPR036864">
    <property type="entry name" value="Zn2-C6_fun-type_DNA-bd_sf"/>
</dbReference>
<feature type="region of interest" description="Disordered" evidence="7">
    <location>
        <begin position="233"/>
        <end position="306"/>
    </location>
</feature>
<dbReference type="Gene3D" id="3.30.160.60">
    <property type="entry name" value="Classic Zinc Finger"/>
    <property type="match status" value="2"/>
</dbReference>
<evidence type="ECO:0008006" key="12">
    <source>
        <dbReference type="Google" id="ProtNLM"/>
    </source>
</evidence>
<sequence length="976" mass="107222">MSSSSISHLLHAEPAHPYPPRSGSNTSAAPPLLSTPANYTYPAPPSTVSPAASGASHPTPVATPATSPSAPSIGGASIHGNTTSTTTPRGHAANTSLYQCADCLKRYSRPEHLQRHIATHTLGKRFICDVCGKAFGRADLLKRHRANHDDDGKGIKRRRINSSPGAGRVAHACQACAKARVKCEEVKPCSRCRSRNLTCEYASSEAGSAAAMHLLHLSANAHSSAAAAATPSAAAMDPSSSHGAVSVPASHSLGPDSIPSHAAQPGHPQGFHTTAAPVMTNPAHARSAGSSPSILASNPPINNEAAQLPTPETMIDQNHPDNYHASYPGQPVVDMNRLPFSDFLRDVLYDQQQQQIHHSRMAEAQGLAVLDFCDDGNLDMNDLDFGMLDNWNVGNVQGMLATDPNLANFVSNQPEDSAADMSRMRQRLVKIWSDSPWRWQPDGHKDNIQSQKSGLPFVDINSTQLRPDRIIQDKLDASGRDKILAIVLSTCQNNAMLSRVASSFPSNECPEWLGVAASAGAILTPVQTLRKFGFALQEAVRVTIPNRFEDNNSNVQDQSLVQALVLGQDIGLWSGNRRRMEIAECHLNIPITMIRGRGSFQKSSYPPIHVSPADEGPALEEKWKAWCRRESWKRLIFHLYLRDAQTSMTTMNNPHISYAELTLPLPEARELWFAKTAEEWKMQYLERNSGQNNRPPSLGDLFRDINLIATEQHRLDVQYTISIYLHGFWALIREYRQLHNIYRWQSFSPTTAGNPNVLLQSRHQELVKMLEQFQATTAQNWPRILSAQENVVLNLLLVNLHVSLEDLQLFSGKEGDDQARRIYPALQRWAGGAEARRAMWHAGQVLRWAREFPPGHLKDFYAVAVHHTALAVWTWGVVTRALRRNAGLQPGYNHGEPVVYLDGPDVGQEVAQFIGYGTGRPAIRGPSLVEEPKSSMGVVEDIFRANFPDGHVAPIVENLCHLIKQLGNAAWAVGLG</sequence>
<evidence type="ECO:0000313" key="11">
    <source>
        <dbReference type="Proteomes" id="UP000283895"/>
    </source>
</evidence>
<dbReference type="PANTHER" id="PTHR47660:SF2">
    <property type="entry name" value="TRANSCRIPTION FACTOR WITH C2H2 AND ZN(2)-CYS(6) DNA BINDING DOMAIN (EUROFUNG)"/>
    <property type="match status" value="1"/>
</dbReference>
<feature type="domain" description="Zn(2)-C6 fungal-type" evidence="8">
    <location>
        <begin position="172"/>
        <end position="201"/>
    </location>
</feature>
<dbReference type="Proteomes" id="UP000283895">
    <property type="component" value="Unassembled WGS sequence"/>
</dbReference>
<evidence type="ECO:0000259" key="9">
    <source>
        <dbReference type="PROSITE" id="PS50157"/>
    </source>
</evidence>
<reference evidence="10 11" key="1">
    <citation type="submission" date="2015-09" db="EMBL/GenBank/DDBJ databases">
        <title>Host preference determinants of Valsa canker pathogens revealed by comparative genomics.</title>
        <authorList>
            <person name="Yin Z."/>
            <person name="Huang L."/>
        </authorList>
    </citation>
    <scope>NUCLEOTIDE SEQUENCE [LARGE SCALE GENOMIC DNA]</scope>
    <source>
        <strain evidence="10 11">03-1</strain>
    </source>
</reference>
<evidence type="ECO:0000256" key="1">
    <source>
        <dbReference type="ARBA" id="ARBA00022723"/>
    </source>
</evidence>
<dbReference type="Gene3D" id="4.10.240.10">
    <property type="entry name" value="Zn(2)-C6 fungal-type DNA-binding domain"/>
    <property type="match status" value="1"/>
</dbReference>
<keyword evidence="1" id="KW-0479">Metal-binding</keyword>
<organism evidence="10 11">
    <name type="scientific">Cytospora schulzeri</name>
    <dbReference type="NCBI Taxonomy" id="448051"/>
    <lineage>
        <taxon>Eukaryota</taxon>
        <taxon>Fungi</taxon>
        <taxon>Dikarya</taxon>
        <taxon>Ascomycota</taxon>
        <taxon>Pezizomycotina</taxon>
        <taxon>Sordariomycetes</taxon>
        <taxon>Sordariomycetidae</taxon>
        <taxon>Diaporthales</taxon>
        <taxon>Cytosporaceae</taxon>
        <taxon>Cytospora</taxon>
    </lineage>
</organism>
<dbReference type="CDD" id="cd00067">
    <property type="entry name" value="GAL4"/>
    <property type="match status" value="1"/>
</dbReference>
<keyword evidence="2" id="KW-0862">Zinc</keyword>
<dbReference type="PANTHER" id="PTHR47660">
    <property type="entry name" value="TRANSCRIPTION FACTOR WITH C2H2 AND ZN(2)-CYS(6) DNA BINDING DOMAIN (EUROFUNG)-RELATED-RELATED"/>
    <property type="match status" value="1"/>
</dbReference>
<feature type="domain" description="C2H2-type" evidence="9">
    <location>
        <begin position="98"/>
        <end position="125"/>
    </location>
</feature>
<protein>
    <recommendedName>
        <fullName evidence="12">C6 transcription factor RegA</fullName>
    </recommendedName>
</protein>
<dbReference type="OrthoDB" id="40579at2759"/>
<evidence type="ECO:0000256" key="4">
    <source>
        <dbReference type="ARBA" id="ARBA00023163"/>
    </source>
</evidence>
<evidence type="ECO:0000313" key="10">
    <source>
        <dbReference type="EMBL" id="ROV99929.1"/>
    </source>
</evidence>
<evidence type="ECO:0000256" key="5">
    <source>
        <dbReference type="ARBA" id="ARBA00023242"/>
    </source>
</evidence>
<dbReference type="InterPro" id="IPR036236">
    <property type="entry name" value="Znf_C2H2_sf"/>
</dbReference>
<feature type="compositionally biased region" description="Polar residues" evidence="7">
    <location>
        <begin position="79"/>
        <end position="91"/>
    </location>
</feature>
<dbReference type="PROSITE" id="PS00463">
    <property type="entry name" value="ZN2_CY6_FUNGAL_1"/>
    <property type="match status" value="1"/>
</dbReference>
<dbReference type="GO" id="GO:0003677">
    <property type="term" value="F:DNA binding"/>
    <property type="evidence" value="ECO:0007669"/>
    <property type="project" value="InterPro"/>
</dbReference>
<comment type="caution">
    <text evidence="10">The sequence shown here is derived from an EMBL/GenBank/DDBJ whole genome shotgun (WGS) entry which is preliminary data.</text>
</comment>
<feature type="compositionally biased region" description="Low complexity" evidence="7">
    <location>
        <begin position="48"/>
        <end position="78"/>
    </location>
</feature>
<keyword evidence="3" id="KW-0805">Transcription regulation</keyword>